<dbReference type="Proteomes" id="UP001196870">
    <property type="component" value="Unassembled WGS sequence"/>
</dbReference>
<feature type="transmembrane region" description="Helical" evidence="3">
    <location>
        <begin position="90"/>
        <end position="107"/>
    </location>
</feature>
<dbReference type="NCBIfam" id="TIGR03142">
    <property type="entry name" value="cytochro_ccmI"/>
    <property type="match status" value="1"/>
</dbReference>
<evidence type="ECO:0000256" key="2">
    <source>
        <dbReference type="SAM" id="Coils"/>
    </source>
</evidence>
<evidence type="ECO:0000256" key="3">
    <source>
        <dbReference type="SAM" id="Phobius"/>
    </source>
</evidence>
<keyword evidence="2" id="KW-0175">Coiled coil</keyword>
<keyword evidence="3" id="KW-0472">Membrane</keyword>
<proteinExistence type="predicted"/>
<organism evidence="4 5">
    <name type="scientific">Plastoroseomonas hellenica</name>
    <dbReference type="NCBI Taxonomy" id="2687306"/>
    <lineage>
        <taxon>Bacteria</taxon>
        <taxon>Pseudomonadati</taxon>
        <taxon>Pseudomonadota</taxon>
        <taxon>Alphaproteobacteria</taxon>
        <taxon>Acetobacterales</taxon>
        <taxon>Acetobacteraceae</taxon>
        <taxon>Plastoroseomonas</taxon>
    </lineage>
</organism>
<name>A0ABS5EYB6_9PROT</name>
<dbReference type="SUPFAM" id="SSF48452">
    <property type="entry name" value="TPR-like"/>
    <property type="match status" value="1"/>
</dbReference>
<keyword evidence="3" id="KW-0812">Transmembrane</keyword>
<keyword evidence="1" id="KW-0201">Cytochrome c-type biogenesis</keyword>
<gene>
    <name evidence="4" type="primary">ccmI</name>
    <name evidence="4" type="ORF">GXW71_13020</name>
</gene>
<feature type="coiled-coil region" evidence="2">
    <location>
        <begin position="40"/>
        <end position="67"/>
    </location>
</feature>
<evidence type="ECO:0000313" key="5">
    <source>
        <dbReference type="Proteomes" id="UP001196870"/>
    </source>
</evidence>
<dbReference type="Pfam" id="PF14559">
    <property type="entry name" value="TPR_19"/>
    <property type="match status" value="1"/>
</dbReference>
<keyword evidence="3" id="KW-1133">Transmembrane helix</keyword>
<dbReference type="InterPro" id="IPR011990">
    <property type="entry name" value="TPR-like_helical_dom_sf"/>
</dbReference>
<reference evidence="5" key="1">
    <citation type="journal article" date="2021" name="Syst. Appl. Microbiol.">
        <title>Roseomonas hellenica sp. nov., isolated from roots of wild-growing Alkanna tinctoria.</title>
        <authorList>
            <person name="Rat A."/>
            <person name="Naranjo H.D."/>
            <person name="Lebbe L."/>
            <person name="Cnockaert M."/>
            <person name="Krigas N."/>
            <person name="Grigoriadou K."/>
            <person name="Maloupa E."/>
            <person name="Willems A."/>
        </authorList>
    </citation>
    <scope>NUCLEOTIDE SEQUENCE [LARGE SCALE GENOMIC DNA]</scope>
    <source>
        <strain evidence="5">LMG 31523</strain>
    </source>
</reference>
<dbReference type="Gene3D" id="1.25.40.10">
    <property type="entry name" value="Tetratricopeptide repeat domain"/>
    <property type="match status" value="1"/>
</dbReference>
<comment type="caution">
    <text evidence="4">The sequence shown here is derived from an EMBL/GenBank/DDBJ whole genome shotgun (WGS) entry which is preliminary data.</text>
</comment>
<dbReference type="RefSeq" id="WP_211852950.1">
    <property type="nucleotide sequence ID" value="NZ_JAAGBB010000014.1"/>
</dbReference>
<evidence type="ECO:0000313" key="4">
    <source>
        <dbReference type="EMBL" id="MBR0665278.1"/>
    </source>
</evidence>
<sequence>MTWLLIAILAVLALAPLALALLRPPHPRGRAEADRALYAAQRAELDREHAEGRMDEASHRAALLELQRRLLAAPQADPAAPQARRASRPLLAVLALVPLLALGLYLLRGTPDMPSAPYTLRHEVAEQEEALVGALRARLAQVDPTSDGARQGYVLLGNAERSRGRFDAAAEAWTRALAARFDPGLAGDVAEIEIERGRPEAAAPLLARALSERPGDPRLRFLSGLAEARAGRPESARTTWQALLADAPPEAPWRSLVQRQLDTLP</sequence>
<dbReference type="InterPro" id="IPR017560">
    <property type="entry name" value="Cyt_c_biogenesis_CcmI"/>
</dbReference>
<accession>A0ABS5EYB6</accession>
<protein>
    <submittedName>
        <fullName evidence="4">C-type cytochrome biogenesis protein CcmI</fullName>
    </submittedName>
</protein>
<evidence type="ECO:0000256" key="1">
    <source>
        <dbReference type="ARBA" id="ARBA00022748"/>
    </source>
</evidence>
<keyword evidence="5" id="KW-1185">Reference proteome</keyword>
<dbReference type="EMBL" id="JAAGBB010000014">
    <property type="protein sequence ID" value="MBR0665278.1"/>
    <property type="molecule type" value="Genomic_DNA"/>
</dbReference>